<evidence type="ECO:0000313" key="7">
    <source>
        <dbReference type="Proteomes" id="UP000730481"/>
    </source>
</evidence>
<keyword evidence="1 3" id="KW-0479">Metal-binding</keyword>
<keyword evidence="2 3" id="KW-0408">Iron</keyword>
<feature type="binding site" description="axial binding residue" evidence="3">
    <location>
        <position position="466"/>
    </location>
    <ligand>
        <name>heme</name>
        <dbReference type="ChEBI" id="CHEBI:30413"/>
    </ligand>
    <ligandPart>
        <name>Fe</name>
        <dbReference type="ChEBI" id="CHEBI:18248"/>
    </ligandPart>
</feature>
<sequence>MIGFVLLGAGFLALFIRLFVYPVVLYFLDPKGLRKYENFSWLSPLTDLRHCYLSHTGKRSETLAAEHERRGQAILRIGPNALSFNHPQAIRDIYGHQTKCTKDHKETVLAGTHRNLFDVVDKGEHSRKRRLLSAAFATRNLEKWEFKVQYTTQRLLDAFDPRCTAPLKPNTNPDPEDLTVDFNMWINLWTIEAINYIALSSKMTLLETGTDEVTAEKPDGTLYPARYRQAQNHSAMVKSVFVWEYELYPWLACISKVVPNKWKSYWATSAPWGDVCYHQAKERLRRYEAGEKLDDFFSCLMEDKNGIANELEWGEIVAETSAIIDAGAETTAIALTHVLQLLISHPKQLQRLREEISAVMDEDDIIAPFDKVKDLPYLKACLDEGLRLIPPVSSGLPRRTPPEGAKIMDTWIPGDTSVSMTIWSAHHNEDIYPEPYAFKPERWLQPEERKRMEPFFIPFSAGARGCIGRNISYLEQQIVLKYEVTWKNSWELHWEIEFYEIGRNRSIDGEKIPGWCVFVEVSSLLECPTGYEEFLDLAAADRDSDPTRVRTDFPSLRDIPDNTGHENVARLAEKWLQTCKDHHQCGSASDAGWYPKRLIHVGNEQLSPRLIISANKTPEGGYAALSHCWGENPDFLMLTSDKLSDFCSEIPLQHLPASFRDAIITCRRLGIPYIWIDSLCILQSGGGSHEDWLSHSEDMHRVYQNCELNISIDVSENPHGGAFRSRDPTYLQDCYVWTPFYAMPKSPSESEDEEAYATERSKPWNICAIFLPDDFSWARIDLPLSSRAWVFQERLLSPRTLHFGSDRISWECDTSRNLTEYLPEGVGDDRWRGFDCLAQDAYSVREHGDNFTYYYDLVFPYTNRQLSHPDEDKLVAFAAVARRCISWFGSDYCAGIFRSTMPQGLLWEMSPVGQIRRSKVYRAPSWSWASLDCRVRFVFLHDEGTVLSDVVDVTVELVDPNNQFGQVRSASLTLTGPLVSSDALIRKEANDEELLAEGRPGRNGYQDIQTILGHTFGITADTEGLWSQAERKSWLVAQENMYLLAVFETSKTPQTYGLLLQKHDDGNFTRAGNWEAGPGFVSKHANATCRFMSETITIV</sequence>
<dbReference type="Pfam" id="PF00067">
    <property type="entry name" value="p450"/>
    <property type="match status" value="1"/>
</dbReference>
<dbReference type="Proteomes" id="UP000730481">
    <property type="component" value="Unassembled WGS sequence"/>
</dbReference>
<dbReference type="Pfam" id="PF06985">
    <property type="entry name" value="HET"/>
    <property type="match status" value="1"/>
</dbReference>
<comment type="caution">
    <text evidence="6">The sequence shown here is derived from an EMBL/GenBank/DDBJ whole genome shotgun (WGS) entry which is preliminary data.</text>
</comment>
<dbReference type="InterPro" id="IPR001128">
    <property type="entry name" value="Cyt_P450"/>
</dbReference>
<dbReference type="PRINTS" id="PR00385">
    <property type="entry name" value="P450"/>
</dbReference>
<keyword evidence="7" id="KW-1185">Reference proteome</keyword>
<evidence type="ECO:0000313" key="6">
    <source>
        <dbReference type="EMBL" id="KAF4333398.1"/>
    </source>
</evidence>
<gene>
    <name evidence="6" type="ORF">FBEOM_12786</name>
</gene>
<dbReference type="PRINTS" id="PR00463">
    <property type="entry name" value="EP450I"/>
</dbReference>
<keyword evidence="4" id="KW-1133">Transmembrane helix</keyword>
<reference evidence="6" key="2">
    <citation type="submission" date="2020-02" db="EMBL/GenBank/DDBJ databases">
        <title>Identification and distribution of gene clusters putatively required for synthesis of sphingolipid metabolism inhibitors in phylogenetically diverse species of the filamentous fungus Fusarium.</title>
        <authorList>
            <person name="Kim H.-S."/>
            <person name="Busman M."/>
            <person name="Brown D.W."/>
            <person name="Divon H."/>
            <person name="Uhlig S."/>
            <person name="Proctor R.H."/>
        </authorList>
    </citation>
    <scope>NUCLEOTIDE SEQUENCE</scope>
    <source>
        <strain evidence="6">NRRL 25174</strain>
    </source>
</reference>
<comment type="cofactor">
    <cofactor evidence="3">
        <name>heme</name>
        <dbReference type="ChEBI" id="CHEBI:30413"/>
    </cofactor>
</comment>
<evidence type="ECO:0000256" key="1">
    <source>
        <dbReference type="ARBA" id="ARBA00022723"/>
    </source>
</evidence>
<keyword evidence="4" id="KW-0472">Membrane</keyword>
<name>A0A9P5A875_9HYPO</name>
<organism evidence="6 7">
    <name type="scientific">Fusarium beomiforme</name>
    <dbReference type="NCBI Taxonomy" id="44412"/>
    <lineage>
        <taxon>Eukaryota</taxon>
        <taxon>Fungi</taxon>
        <taxon>Dikarya</taxon>
        <taxon>Ascomycota</taxon>
        <taxon>Pezizomycotina</taxon>
        <taxon>Sordariomycetes</taxon>
        <taxon>Hypocreomycetidae</taxon>
        <taxon>Hypocreales</taxon>
        <taxon>Nectriaceae</taxon>
        <taxon>Fusarium</taxon>
        <taxon>Fusarium burgessii species complex</taxon>
    </lineage>
</organism>
<dbReference type="Gene3D" id="1.10.630.10">
    <property type="entry name" value="Cytochrome P450"/>
    <property type="match status" value="1"/>
</dbReference>
<dbReference type="GO" id="GO:0016705">
    <property type="term" value="F:oxidoreductase activity, acting on paired donors, with incorporation or reduction of molecular oxygen"/>
    <property type="evidence" value="ECO:0007669"/>
    <property type="project" value="InterPro"/>
</dbReference>
<reference evidence="6" key="1">
    <citation type="journal article" date="2017" name="Mycologia">
        <title>Fusarium algeriense, sp. nov., a novel toxigenic crown rot pathogen of durum wheat from Algeria is nested in the Fusarium burgessii species complex.</title>
        <authorList>
            <person name="Laraba I."/>
            <person name="Keddad A."/>
            <person name="Boureghda H."/>
            <person name="Abdallah N."/>
            <person name="Vaughan M.M."/>
            <person name="Proctor R.H."/>
            <person name="Busman M."/>
            <person name="O'Donnell K."/>
        </authorList>
    </citation>
    <scope>NUCLEOTIDE SEQUENCE</scope>
    <source>
        <strain evidence="6">NRRL 25174</strain>
    </source>
</reference>
<evidence type="ECO:0000259" key="5">
    <source>
        <dbReference type="Pfam" id="PF06985"/>
    </source>
</evidence>
<dbReference type="InterPro" id="IPR017972">
    <property type="entry name" value="Cyt_P450_CS"/>
</dbReference>
<dbReference type="CDD" id="cd11061">
    <property type="entry name" value="CYP67-like"/>
    <property type="match status" value="1"/>
</dbReference>
<evidence type="ECO:0000256" key="2">
    <source>
        <dbReference type="ARBA" id="ARBA00023004"/>
    </source>
</evidence>
<evidence type="ECO:0000256" key="4">
    <source>
        <dbReference type="SAM" id="Phobius"/>
    </source>
</evidence>
<feature type="domain" description="Heterokaryon incompatibility" evidence="5">
    <location>
        <begin position="622"/>
        <end position="793"/>
    </location>
</feature>
<accession>A0A9P5A875</accession>
<dbReference type="EMBL" id="PVQB02000850">
    <property type="protein sequence ID" value="KAF4333398.1"/>
    <property type="molecule type" value="Genomic_DNA"/>
</dbReference>
<dbReference type="GO" id="GO:0005506">
    <property type="term" value="F:iron ion binding"/>
    <property type="evidence" value="ECO:0007669"/>
    <property type="project" value="InterPro"/>
</dbReference>
<dbReference type="GO" id="GO:0004497">
    <property type="term" value="F:monooxygenase activity"/>
    <property type="evidence" value="ECO:0007669"/>
    <property type="project" value="InterPro"/>
</dbReference>
<dbReference type="InterPro" id="IPR002401">
    <property type="entry name" value="Cyt_P450_E_grp-I"/>
</dbReference>
<dbReference type="PROSITE" id="PS00086">
    <property type="entry name" value="CYTOCHROME_P450"/>
    <property type="match status" value="1"/>
</dbReference>
<keyword evidence="3" id="KW-0349">Heme</keyword>
<dbReference type="OrthoDB" id="1862401at2759"/>
<evidence type="ECO:0000256" key="3">
    <source>
        <dbReference type="PIRSR" id="PIRSR602401-1"/>
    </source>
</evidence>
<dbReference type="PANTHER" id="PTHR33112">
    <property type="entry name" value="DOMAIN PROTEIN, PUTATIVE-RELATED"/>
    <property type="match status" value="1"/>
</dbReference>
<dbReference type="SUPFAM" id="SSF48264">
    <property type="entry name" value="Cytochrome P450"/>
    <property type="match status" value="1"/>
</dbReference>
<feature type="transmembrane region" description="Helical" evidence="4">
    <location>
        <begin position="6"/>
        <end position="28"/>
    </location>
</feature>
<dbReference type="InterPro" id="IPR036396">
    <property type="entry name" value="Cyt_P450_sf"/>
</dbReference>
<proteinExistence type="predicted"/>
<dbReference type="GO" id="GO:0020037">
    <property type="term" value="F:heme binding"/>
    <property type="evidence" value="ECO:0007669"/>
    <property type="project" value="InterPro"/>
</dbReference>
<dbReference type="PANTHER" id="PTHR33112:SF10">
    <property type="entry name" value="TOL"/>
    <property type="match status" value="1"/>
</dbReference>
<keyword evidence="4" id="KW-0812">Transmembrane</keyword>
<dbReference type="InterPro" id="IPR010730">
    <property type="entry name" value="HET"/>
</dbReference>
<protein>
    <recommendedName>
        <fullName evidence="5">Heterokaryon incompatibility domain-containing protein</fullName>
    </recommendedName>
</protein>
<dbReference type="AlphaFoldDB" id="A0A9P5A875"/>